<dbReference type="InterPro" id="IPR011762">
    <property type="entry name" value="COA_CT_N"/>
</dbReference>
<keyword evidence="3" id="KW-0436">Ligase</keyword>
<name>A0ABV6RDJ2_9MICO</name>
<feature type="domain" description="CoA carboxyltransferase N-terminal" evidence="1">
    <location>
        <begin position="10"/>
        <end position="266"/>
    </location>
</feature>
<dbReference type="Gene3D" id="3.90.226.10">
    <property type="entry name" value="2-enoyl-CoA Hydratase, Chain A, domain 1"/>
    <property type="match status" value="2"/>
</dbReference>
<dbReference type="RefSeq" id="WP_376981712.1">
    <property type="nucleotide sequence ID" value="NZ_JBHLSV010000018.1"/>
</dbReference>
<dbReference type="Proteomes" id="UP001589793">
    <property type="component" value="Unassembled WGS sequence"/>
</dbReference>
<keyword evidence="4" id="KW-1185">Reference proteome</keyword>
<dbReference type="PROSITE" id="PS50980">
    <property type="entry name" value="COA_CT_NTER"/>
    <property type="match status" value="1"/>
</dbReference>
<dbReference type="PANTHER" id="PTHR43842:SF2">
    <property type="entry name" value="PROPIONYL-COA CARBOXYLASE BETA CHAIN, MITOCHONDRIAL"/>
    <property type="match status" value="1"/>
</dbReference>
<dbReference type="GO" id="GO:0016874">
    <property type="term" value="F:ligase activity"/>
    <property type="evidence" value="ECO:0007669"/>
    <property type="project" value="UniProtKB-KW"/>
</dbReference>
<comment type="caution">
    <text evidence="3">The sequence shown here is derived from an EMBL/GenBank/DDBJ whole genome shotgun (WGS) entry which is preliminary data.</text>
</comment>
<dbReference type="SUPFAM" id="SSF52096">
    <property type="entry name" value="ClpP/crotonase"/>
    <property type="match status" value="2"/>
</dbReference>
<reference evidence="3 4" key="1">
    <citation type="submission" date="2024-09" db="EMBL/GenBank/DDBJ databases">
        <authorList>
            <person name="Sun Q."/>
            <person name="Mori K."/>
        </authorList>
    </citation>
    <scope>NUCLEOTIDE SEQUENCE [LARGE SCALE GENOMIC DNA]</scope>
    <source>
        <strain evidence="3 4">CICC 10874</strain>
    </source>
</reference>
<gene>
    <name evidence="3" type="ORF">ACFFF6_13875</name>
</gene>
<dbReference type="EMBL" id="JBHLSV010000018">
    <property type="protein sequence ID" value="MFC0675050.1"/>
    <property type="molecule type" value="Genomic_DNA"/>
</dbReference>
<dbReference type="PROSITE" id="PS50989">
    <property type="entry name" value="COA_CT_CTER"/>
    <property type="match status" value="1"/>
</dbReference>
<evidence type="ECO:0000313" key="3">
    <source>
        <dbReference type="EMBL" id="MFC0675050.1"/>
    </source>
</evidence>
<dbReference type="Pfam" id="PF01039">
    <property type="entry name" value="Carboxyl_trans"/>
    <property type="match status" value="1"/>
</dbReference>
<feature type="domain" description="CoA carboxyltransferase C-terminal" evidence="2">
    <location>
        <begin position="275"/>
        <end position="511"/>
    </location>
</feature>
<evidence type="ECO:0000313" key="4">
    <source>
        <dbReference type="Proteomes" id="UP001589793"/>
    </source>
</evidence>
<proteinExistence type="predicted"/>
<accession>A0ABV6RDJ2</accession>
<evidence type="ECO:0000259" key="2">
    <source>
        <dbReference type="PROSITE" id="PS50989"/>
    </source>
</evidence>
<dbReference type="InterPro" id="IPR034733">
    <property type="entry name" value="AcCoA_carboxyl_beta"/>
</dbReference>
<dbReference type="InterPro" id="IPR051047">
    <property type="entry name" value="AccD/PCCB"/>
</dbReference>
<sequence length="529" mass="57021">MTDTPTPLSTAQRLEDLREREQRAVTAAGEVAVRKQHDRGKKTARERIEDLLDEGSFVETDRFVRHQSHSFGIEAKRPEGDGIVTGYGTIDGRQVCVYSQDFTVFGGSLGEAHGRKIQKIQDLALSTGVPIIGILDGGGARIQEGVASLAMFAGIMRRNTRASGVIPQISLIMGPAAGGAVYSPALTDFIVMVEKTSHMFITGPDVIRTVTGEDVGFEELGGASTHSTRSGVAHYMAPDESEAIEYVKDLLSYLPANTLSSAPAYPVAYDLAESPEDRALDALIPDSPNQPYDMQTVIRAVLDEGEFLEVQPLFAQNVIVGFGRVEGRSVGIIANQPSHFAGTLDIDASEKAARFVRVCDTNNIPVLTFVDTPGFLPGIDQEYSGIIRRGAKLLYAYAEATVPLITVITRKAYGGAYIVMGSKDLGADVNLAWPTAQIAVMGAQGAVNILHRQTLRSVQSAGGDVAAERARLQGEYEEQFATPYLAAERGWIDGVIQPAETRGQIARALRALRTKRESLPTKKHGNIPL</sequence>
<dbReference type="InterPro" id="IPR011763">
    <property type="entry name" value="COA_CT_C"/>
</dbReference>
<evidence type="ECO:0000259" key="1">
    <source>
        <dbReference type="PROSITE" id="PS50980"/>
    </source>
</evidence>
<dbReference type="InterPro" id="IPR029045">
    <property type="entry name" value="ClpP/crotonase-like_dom_sf"/>
</dbReference>
<protein>
    <submittedName>
        <fullName evidence="3">Acyl-CoA carboxylase subunit beta</fullName>
        <ecNumber evidence="3">6.-.-.-</ecNumber>
    </submittedName>
</protein>
<dbReference type="PANTHER" id="PTHR43842">
    <property type="entry name" value="PROPIONYL-COA CARBOXYLASE BETA CHAIN"/>
    <property type="match status" value="1"/>
</dbReference>
<dbReference type="EC" id="6.-.-.-" evidence="3"/>
<organism evidence="3 4">
    <name type="scientific">Brachybacterium hainanense</name>
    <dbReference type="NCBI Taxonomy" id="1541174"/>
    <lineage>
        <taxon>Bacteria</taxon>
        <taxon>Bacillati</taxon>
        <taxon>Actinomycetota</taxon>
        <taxon>Actinomycetes</taxon>
        <taxon>Micrococcales</taxon>
        <taxon>Dermabacteraceae</taxon>
        <taxon>Brachybacterium</taxon>
    </lineage>
</organism>